<feature type="coiled-coil region" evidence="1">
    <location>
        <begin position="270"/>
        <end position="319"/>
    </location>
</feature>
<name>A0ABN3EK49_9ACTN</name>
<dbReference type="Proteomes" id="UP001500305">
    <property type="component" value="Unassembled WGS sequence"/>
</dbReference>
<dbReference type="EMBL" id="BAAATR010000026">
    <property type="protein sequence ID" value="GAA2261548.1"/>
    <property type="molecule type" value="Genomic_DNA"/>
</dbReference>
<gene>
    <name evidence="2" type="ORF">GCM10010430_52370</name>
</gene>
<reference evidence="2 3" key="1">
    <citation type="journal article" date="2019" name="Int. J. Syst. Evol. Microbiol.">
        <title>The Global Catalogue of Microorganisms (GCM) 10K type strain sequencing project: providing services to taxonomists for standard genome sequencing and annotation.</title>
        <authorList>
            <consortium name="The Broad Institute Genomics Platform"/>
            <consortium name="The Broad Institute Genome Sequencing Center for Infectious Disease"/>
            <person name="Wu L."/>
            <person name="Ma J."/>
        </authorList>
    </citation>
    <scope>NUCLEOTIDE SEQUENCE [LARGE SCALE GENOMIC DNA]</scope>
    <source>
        <strain evidence="2 3">JCM 7356</strain>
    </source>
</reference>
<keyword evidence="1" id="KW-0175">Coiled coil</keyword>
<keyword evidence="3" id="KW-1185">Reference proteome</keyword>
<evidence type="ECO:0000256" key="1">
    <source>
        <dbReference type="SAM" id="Coils"/>
    </source>
</evidence>
<evidence type="ECO:0000313" key="2">
    <source>
        <dbReference type="EMBL" id="GAA2261548.1"/>
    </source>
</evidence>
<organism evidence="2 3">
    <name type="scientific">Kitasatospora cystarginea</name>
    <dbReference type="NCBI Taxonomy" id="58350"/>
    <lineage>
        <taxon>Bacteria</taxon>
        <taxon>Bacillati</taxon>
        <taxon>Actinomycetota</taxon>
        <taxon>Actinomycetes</taxon>
        <taxon>Kitasatosporales</taxon>
        <taxon>Streptomycetaceae</taxon>
        <taxon>Kitasatospora</taxon>
    </lineage>
</organism>
<accession>A0ABN3EK49</accession>
<sequence>MEPQDLVERPELVEPGLSAEDAVSAAAVGEALRAFGAELCEATEGEPGDGVGDARPVTEADLIAADFLDRARTAYQNALDRAATADLRRAAERRAVLAELHPGRQALRRFAELRRKEARLWAPINTLREALAACRLPAADPVAEAALTRAETAVARAVEVAAWFASDRAQTVASALGAARTALDEVNRRHTEERTMAALIGALRERLDLARAGLLPAEPEDGVALPEQLLDAIRQVEEALHRAAAAAAATVPGERLPAVRASVRNGDAGLRTLEAARENATRQLERDRKERQREQAKLADEARQLSRKLSRDIASFQRDMALARPSEAQCAADPVLAAGVDRVDAALQVAAAAARGGEPDRKQLVAQALQQGRSALGELAGVRAETTELTDAVAGFRRQLAETAPPEDRAAATAEAAAIAAERRDAWLALAAAEAALRTPGGHRARRVFAALGDGRAALVRLIALRRGEPVPLELATPDELARPDWERHPTSSAARFRFRGTGPAEVLVDRPEPGRPALVEFSVRPPTEDLSFLGDRSHLDFVSRTEAATESFEGKKLTGTAQGVFLLPIGITHLKVACDPKAKWTLRLAPTTEAPEVTGRLRGQGPVVLRCTGRGARLLRAQALAKDENSYIGYVDAAGERRSPRFGGFLGGLAADLVANGIGEARGERWVEGPGLVVVDSVGRWEVETTSEGSVPKAARPKAPTAELHRELRELVRAREPLWELMALRLYQAHTGAGRMHGTPYLRAVINEVYLAAEAEREQARQL</sequence>
<evidence type="ECO:0000313" key="3">
    <source>
        <dbReference type="Proteomes" id="UP001500305"/>
    </source>
</evidence>
<proteinExistence type="predicted"/>
<comment type="caution">
    <text evidence="2">The sequence shown here is derived from an EMBL/GenBank/DDBJ whole genome shotgun (WGS) entry which is preliminary data.</text>
</comment>
<protein>
    <submittedName>
        <fullName evidence="2">Uncharacterized protein</fullName>
    </submittedName>
</protein>